<evidence type="ECO:0000313" key="1">
    <source>
        <dbReference type="EMBL" id="CAH1983096.1"/>
    </source>
</evidence>
<dbReference type="Proteomes" id="UP001152888">
    <property type="component" value="Unassembled WGS sequence"/>
</dbReference>
<sequence>MIKCIGGRCWHRWHINHQYKDKFYVQPVVPAEIKGRKIG</sequence>
<comment type="caution">
    <text evidence="1">The sequence shown here is derived from an EMBL/GenBank/DDBJ whole genome shotgun (WGS) entry which is preliminary data.</text>
</comment>
<dbReference type="AlphaFoldDB" id="A0A9P0KUD0"/>
<protein>
    <submittedName>
        <fullName evidence="1">Uncharacterized protein</fullName>
    </submittedName>
</protein>
<evidence type="ECO:0000313" key="2">
    <source>
        <dbReference type="Proteomes" id="UP001152888"/>
    </source>
</evidence>
<proteinExistence type="predicted"/>
<organism evidence="1 2">
    <name type="scientific">Acanthoscelides obtectus</name>
    <name type="common">Bean weevil</name>
    <name type="synonym">Bruchus obtectus</name>
    <dbReference type="NCBI Taxonomy" id="200917"/>
    <lineage>
        <taxon>Eukaryota</taxon>
        <taxon>Metazoa</taxon>
        <taxon>Ecdysozoa</taxon>
        <taxon>Arthropoda</taxon>
        <taxon>Hexapoda</taxon>
        <taxon>Insecta</taxon>
        <taxon>Pterygota</taxon>
        <taxon>Neoptera</taxon>
        <taxon>Endopterygota</taxon>
        <taxon>Coleoptera</taxon>
        <taxon>Polyphaga</taxon>
        <taxon>Cucujiformia</taxon>
        <taxon>Chrysomeloidea</taxon>
        <taxon>Chrysomelidae</taxon>
        <taxon>Bruchinae</taxon>
        <taxon>Bruchini</taxon>
        <taxon>Acanthoscelides</taxon>
    </lineage>
</organism>
<dbReference type="EMBL" id="CAKOFQ010006931">
    <property type="protein sequence ID" value="CAH1983096.1"/>
    <property type="molecule type" value="Genomic_DNA"/>
</dbReference>
<reference evidence="1" key="1">
    <citation type="submission" date="2022-03" db="EMBL/GenBank/DDBJ databases">
        <authorList>
            <person name="Sayadi A."/>
        </authorList>
    </citation>
    <scope>NUCLEOTIDE SEQUENCE</scope>
</reference>
<gene>
    <name evidence="1" type="ORF">ACAOBT_LOCUS15363</name>
</gene>
<keyword evidence="2" id="KW-1185">Reference proteome</keyword>
<name>A0A9P0KUD0_ACAOB</name>
<accession>A0A9P0KUD0</accession>